<dbReference type="EMBL" id="VCJR02000001">
    <property type="protein sequence ID" value="NHK27152.1"/>
    <property type="molecule type" value="Genomic_DNA"/>
</dbReference>
<evidence type="ECO:0000313" key="3">
    <source>
        <dbReference type="EMBL" id="NHK27152.1"/>
    </source>
</evidence>
<dbReference type="InterPro" id="IPR019533">
    <property type="entry name" value="Peptidase_S26"/>
</dbReference>
<name>A0A8J3A0Z4_9PROT</name>
<evidence type="ECO:0000313" key="5">
    <source>
        <dbReference type="Proteomes" id="UP000818603"/>
    </source>
</evidence>
<comment type="caution">
    <text evidence="2">The sequence shown here is derived from an EMBL/GenBank/DDBJ whole genome shotgun (WGS) entry which is preliminary data.</text>
</comment>
<dbReference type="AlphaFoldDB" id="A0A8J3A0Z4"/>
<evidence type="ECO:0000259" key="1">
    <source>
        <dbReference type="Pfam" id="PF10502"/>
    </source>
</evidence>
<dbReference type="EMBL" id="BMGZ01000001">
    <property type="protein sequence ID" value="GGH94557.1"/>
    <property type="molecule type" value="Genomic_DNA"/>
</dbReference>
<dbReference type="GO" id="GO:0006465">
    <property type="term" value="P:signal peptide processing"/>
    <property type="evidence" value="ECO:0007669"/>
    <property type="project" value="InterPro"/>
</dbReference>
<proteinExistence type="predicted"/>
<protein>
    <submittedName>
        <fullName evidence="2">Peptidase S26</fullName>
    </submittedName>
    <submittedName>
        <fullName evidence="3">S26 family signal peptidase</fullName>
    </submittedName>
</protein>
<evidence type="ECO:0000313" key="2">
    <source>
        <dbReference type="EMBL" id="GGH94557.1"/>
    </source>
</evidence>
<evidence type="ECO:0000313" key="4">
    <source>
        <dbReference type="Proteomes" id="UP000621856"/>
    </source>
</evidence>
<gene>
    <name evidence="2" type="primary">traF</name>
    <name evidence="3" type="ORF">FF098_004455</name>
    <name evidence="2" type="ORF">GCM10011355_09020</name>
</gene>
<dbReference type="Proteomes" id="UP000621856">
    <property type="component" value="Unassembled WGS sequence"/>
</dbReference>
<reference evidence="2" key="3">
    <citation type="submission" date="2020-09" db="EMBL/GenBank/DDBJ databases">
        <authorList>
            <person name="Sun Q."/>
            <person name="Zhou Y."/>
        </authorList>
    </citation>
    <scope>NUCLEOTIDE SEQUENCE</scope>
    <source>
        <strain evidence="2">CGMCC 1.14984</strain>
    </source>
</reference>
<dbReference type="Gene3D" id="2.10.109.10">
    <property type="entry name" value="Umud Fragment, subunit A"/>
    <property type="match status" value="1"/>
</dbReference>
<reference evidence="3 5" key="2">
    <citation type="submission" date="2020-02" db="EMBL/GenBank/DDBJ databases">
        <title>Genome sequence of Parvularcula flava strain NH6-79.</title>
        <authorList>
            <person name="Abdul Karim M.H."/>
            <person name="Lam M.Q."/>
            <person name="Chen S.J."/>
            <person name="Yahya A."/>
            <person name="Shahir S."/>
            <person name="Shamsir M.S."/>
            <person name="Chong C.S."/>
        </authorList>
    </citation>
    <scope>NUCLEOTIDE SEQUENCE [LARGE SCALE GENOMIC DNA]</scope>
    <source>
        <strain evidence="3 5">NH6-79</strain>
    </source>
</reference>
<dbReference type="RefSeq" id="WP_155137909.1">
    <property type="nucleotide sequence ID" value="NZ_BMGZ01000001.1"/>
</dbReference>
<dbReference type="InterPro" id="IPR036286">
    <property type="entry name" value="LexA/Signal_pep-like_sf"/>
</dbReference>
<dbReference type="SUPFAM" id="SSF51306">
    <property type="entry name" value="LexA/Signal peptidase"/>
    <property type="match status" value="1"/>
</dbReference>
<dbReference type="Proteomes" id="UP000818603">
    <property type="component" value="Unassembled WGS sequence"/>
</dbReference>
<dbReference type="GO" id="GO:0004252">
    <property type="term" value="F:serine-type endopeptidase activity"/>
    <property type="evidence" value="ECO:0007669"/>
    <property type="project" value="InterPro"/>
</dbReference>
<dbReference type="Pfam" id="PF10502">
    <property type="entry name" value="Peptidase_S26"/>
    <property type="match status" value="1"/>
</dbReference>
<accession>A0A8J3A0Z4</accession>
<reference evidence="2" key="1">
    <citation type="journal article" date="2014" name="Int. J. Syst. Evol. Microbiol.">
        <title>Complete genome sequence of Corynebacterium casei LMG S-19264T (=DSM 44701T), isolated from a smear-ripened cheese.</title>
        <authorList>
            <consortium name="US DOE Joint Genome Institute (JGI-PGF)"/>
            <person name="Walter F."/>
            <person name="Albersmeier A."/>
            <person name="Kalinowski J."/>
            <person name="Ruckert C."/>
        </authorList>
    </citation>
    <scope>NUCLEOTIDE SEQUENCE</scope>
    <source>
        <strain evidence="2">CGMCC 1.14984</strain>
    </source>
</reference>
<keyword evidence="5" id="KW-1185">Reference proteome</keyword>
<feature type="domain" description="Peptidase S26" evidence="1">
    <location>
        <begin position="21"/>
        <end position="174"/>
    </location>
</feature>
<organism evidence="2 4">
    <name type="scientific">Aquisalinus luteolus</name>
    <dbReference type="NCBI Taxonomy" id="1566827"/>
    <lineage>
        <taxon>Bacteria</taxon>
        <taxon>Pseudomonadati</taxon>
        <taxon>Pseudomonadota</taxon>
        <taxon>Alphaproteobacteria</taxon>
        <taxon>Parvularculales</taxon>
        <taxon>Parvularculaceae</taxon>
        <taxon>Aquisalinus</taxon>
    </lineage>
</organism>
<sequence>MGLDRRTAQMMRGRIRVLAASIAGAGLGLFGLVFAPAEPLIWNRTGSAPAGLYRLTHAPLAHGEWVVVAADSAEARWAAAHGFVGRDWPLIKQIAGMQGDEICRLGTDISINGKTAGAARLVDSRGRKLPVWEGCVVLGPEQLFLMSPHPDSLDGRYFGPVDRRDIAGVARLVVEWE</sequence>